<name>A0A250KIG5_9BACT</name>
<evidence type="ECO:0000256" key="1">
    <source>
        <dbReference type="SAM" id="SignalP"/>
    </source>
</evidence>
<evidence type="ECO:0000313" key="3">
    <source>
        <dbReference type="Proteomes" id="UP000267517"/>
    </source>
</evidence>
<reference evidence="2 3" key="1">
    <citation type="submission" date="2017-05" db="EMBL/GenBank/DDBJ databases">
        <title>whole genome sequence of Prevotella melaninogenica GAI 07411.</title>
        <authorList>
            <person name="Kondo Y."/>
            <person name="Hoshino T."/>
        </authorList>
    </citation>
    <scope>NUCLEOTIDE SEQUENCE [LARGE SCALE GENOMIC DNA]</scope>
    <source>
        <strain evidence="2 3">GAI 07411</strain>
    </source>
</reference>
<dbReference type="OrthoDB" id="1164152at2"/>
<dbReference type="Proteomes" id="UP000267517">
    <property type="component" value="Chromosome II"/>
</dbReference>
<evidence type="ECO:0000313" key="2">
    <source>
        <dbReference type="EMBL" id="BBA29704.1"/>
    </source>
</evidence>
<sequence length="885" mass="96756">MKSRNFKFALMAGFVGLASFVVTSCTDNETVKETQKVEDGISFAVSDIQNINEPSLPKTKAPSVYETTFTPLEGDAQGLELVETTVEGVNPVYIPAATRALVTDMSNFATINKNFAIFATKEGSTAANYLYNEQVKVDGTMVNPVKWKKSESSKLKFFAVHPAKDGSNPLVTTTSGTNPVVNYSPEANAKKHIDVLVANTEAFNYDDYISQKIPIRFSHATTAVYFKVGSDLSYNQKVKKIEIRNVLGSGTYDIATKTWTPSTTKKNFALEFDSGDEFPTNISNKVMNDGDGVFFMVPQDIPADADVKITFLSGKSVVAKIGGNGKKWVAGTTRTYSISNSKDELDREFHITAKAAKTTFNYDETNAPFTVTSYSKSLKPGSIEKPEPWTITKYEFSADGTTWTEGKPSMVAAMSSESGNGGTSAEARVMTLANDFHDYKAEREAALKAAPEATGTVDLSKVNGPQETANCYIVSASGKYSFPMVYGNAKKNGVDNTEAFNPSGINGSAVAINPFWGATKITGSKITGATKAEVLWSSTPGIVSDVAINGDNVEFKVNKANMKEASVIIGIKNSDPDGSYGVGNVLWSWHIWITSKDVVDTDNGYFMREPLGFRHTKWQGTSYQQDRKVRLTFTQTRTGKTAQVEFTQKAASMEREGEAMYYQQGRKDPLYPTSPMALQSPGTNPDALRRGFTLINSVKYASVMARPRKLWSDPTTKGNWDWMAISTADIGNGEPYYSESVVANTTYFNLWDANNGQGHGYTGTFVKTVYDPSPVGFRVPRLAEFEKINNGNNGKAAFTPLTGVLSHDDFTVKNKGTNGYYWSSEKKIGPGNFGGDEVYTGYYGLFALARGSQKDLVLKKDVHSVHDFPMFQNMAWGASVISIKE</sequence>
<protein>
    <submittedName>
        <fullName evidence="2">Fibrobacter succinogene major domain protein</fullName>
    </submittedName>
</protein>
<feature type="chain" id="PRO_5012513000" evidence="1">
    <location>
        <begin position="25"/>
        <end position="885"/>
    </location>
</feature>
<dbReference type="CDD" id="cd13121">
    <property type="entry name" value="BF2867_like_C"/>
    <property type="match status" value="1"/>
</dbReference>
<gene>
    <name evidence="2" type="ORF">PMEL_200224</name>
</gene>
<keyword evidence="1" id="KW-0732">Signal</keyword>
<feature type="signal peptide" evidence="1">
    <location>
        <begin position="1"/>
        <end position="24"/>
    </location>
</feature>
<dbReference type="PROSITE" id="PS51257">
    <property type="entry name" value="PROKAR_LIPOPROTEIN"/>
    <property type="match status" value="1"/>
</dbReference>
<organism evidence="2 3">
    <name type="scientific">Prevotella melaninogenica</name>
    <dbReference type="NCBI Taxonomy" id="28132"/>
    <lineage>
        <taxon>Bacteria</taxon>
        <taxon>Pseudomonadati</taxon>
        <taxon>Bacteroidota</taxon>
        <taxon>Bacteroidia</taxon>
        <taxon>Bacteroidales</taxon>
        <taxon>Prevotellaceae</taxon>
        <taxon>Prevotella</taxon>
    </lineage>
</organism>
<proteinExistence type="predicted"/>
<dbReference type="EMBL" id="AP018050">
    <property type="protein sequence ID" value="BBA29704.1"/>
    <property type="molecule type" value="Genomic_DNA"/>
</dbReference>
<accession>A0A250KIG5</accession>
<dbReference type="RefSeq" id="WP_145985358.1">
    <property type="nucleotide sequence ID" value="NZ_AP018050.1"/>
</dbReference>
<dbReference type="AlphaFoldDB" id="A0A250KIG5"/>